<dbReference type="EMBL" id="JAVRFI010000005">
    <property type="protein sequence ID" value="MDT0449577.1"/>
    <property type="molecule type" value="Genomic_DNA"/>
</dbReference>
<accession>A0ABU2SKR6</accession>
<keyword evidence="2" id="KW-1185">Reference proteome</keyword>
<dbReference type="RefSeq" id="WP_311609977.1">
    <property type="nucleotide sequence ID" value="NZ_JAVRFI010000005.1"/>
</dbReference>
<evidence type="ECO:0000313" key="1">
    <source>
        <dbReference type="EMBL" id="MDT0449577.1"/>
    </source>
</evidence>
<proteinExistence type="predicted"/>
<sequence>MGGFAEAARERVSRARAALEAAQEAGDAYEAAAASDELEDALRVAREHGVAVEGGQ</sequence>
<reference evidence="1" key="1">
    <citation type="submission" date="2024-05" db="EMBL/GenBank/DDBJ databases">
        <title>30 novel species of actinomycetes from the DSMZ collection.</title>
        <authorList>
            <person name="Nouioui I."/>
        </authorList>
    </citation>
    <scope>NUCLEOTIDE SEQUENCE</scope>
    <source>
        <strain evidence="1">DSM 40473</strain>
    </source>
</reference>
<evidence type="ECO:0000313" key="2">
    <source>
        <dbReference type="Proteomes" id="UP001180531"/>
    </source>
</evidence>
<dbReference type="Proteomes" id="UP001180531">
    <property type="component" value="Unassembled WGS sequence"/>
</dbReference>
<gene>
    <name evidence="1" type="ORF">RM609_10915</name>
</gene>
<protein>
    <submittedName>
        <fullName evidence="1">Uncharacterized protein</fullName>
    </submittedName>
</protein>
<name>A0ABU2SKR6_9ACTN</name>
<comment type="caution">
    <text evidence="1">The sequence shown here is derived from an EMBL/GenBank/DDBJ whole genome shotgun (WGS) entry which is preliminary data.</text>
</comment>
<organism evidence="1 2">
    <name type="scientific">Streptomyces hesseae</name>
    <dbReference type="NCBI Taxonomy" id="3075519"/>
    <lineage>
        <taxon>Bacteria</taxon>
        <taxon>Bacillati</taxon>
        <taxon>Actinomycetota</taxon>
        <taxon>Actinomycetes</taxon>
        <taxon>Kitasatosporales</taxon>
        <taxon>Streptomycetaceae</taxon>
        <taxon>Streptomyces</taxon>
    </lineage>
</organism>